<organism evidence="4 5">
    <name type="scientific">Allonocardiopsis opalescens</name>
    <dbReference type="NCBI Taxonomy" id="1144618"/>
    <lineage>
        <taxon>Bacteria</taxon>
        <taxon>Bacillati</taxon>
        <taxon>Actinomycetota</taxon>
        <taxon>Actinomycetes</taxon>
        <taxon>Streptosporangiales</taxon>
        <taxon>Allonocardiopsis</taxon>
    </lineage>
</organism>
<feature type="compositionally biased region" description="Low complexity" evidence="3">
    <location>
        <begin position="139"/>
        <end position="148"/>
    </location>
</feature>
<sequence>MNAPHMTIRGTVVAEPRHRVLADGTQVLTLRLVSTHRYFDRAAGEWRKTEPMHIAVTCWRRLAENVAASVGPGTPLVVVGRLRATRWETEQGRRESVELSATSVGHDLVFGVARFQRSALAGADERTEAEAGAGGGSAPGPAGASGEPDGSRTHGPDPVGPGEGDESGSASPYTWAA</sequence>
<gene>
    <name evidence="4" type="ORF">CLV72_108253</name>
</gene>
<keyword evidence="1 2" id="KW-0238">DNA-binding</keyword>
<dbReference type="InterPro" id="IPR012340">
    <property type="entry name" value="NA-bd_OB-fold"/>
</dbReference>
<accession>A0A2T0PXW7</accession>
<evidence type="ECO:0000313" key="4">
    <source>
        <dbReference type="EMBL" id="PRX96246.1"/>
    </source>
</evidence>
<evidence type="ECO:0000256" key="2">
    <source>
        <dbReference type="PROSITE-ProRule" id="PRU00252"/>
    </source>
</evidence>
<dbReference type="InterPro" id="IPR000424">
    <property type="entry name" value="Primosome_PriB/ssb"/>
</dbReference>
<dbReference type="CDD" id="cd04496">
    <property type="entry name" value="SSB_OBF"/>
    <property type="match status" value="1"/>
</dbReference>
<protein>
    <submittedName>
        <fullName evidence="4">Single-strand DNA-binding protein</fullName>
    </submittedName>
</protein>
<dbReference type="Proteomes" id="UP000237846">
    <property type="component" value="Unassembled WGS sequence"/>
</dbReference>
<dbReference type="EMBL" id="PVZC01000008">
    <property type="protein sequence ID" value="PRX96246.1"/>
    <property type="molecule type" value="Genomic_DNA"/>
</dbReference>
<dbReference type="PROSITE" id="PS50935">
    <property type="entry name" value="SSB"/>
    <property type="match status" value="1"/>
</dbReference>
<dbReference type="Pfam" id="PF00436">
    <property type="entry name" value="SSB"/>
    <property type="match status" value="1"/>
</dbReference>
<proteinExistence type="predicted"/>
<feature type="region of interest" description="Disordered" evidence="3">
    <location>
        <begin position="123"/>
        <end position="177"/>
    </location>
</feature>
<dbReference type="GO" id="GO:0003697">
    <property type="term" value="F:single-stranded DNA binding"/>
    <property type="evidence" value="ECO:0007669"/>
    <property type="project" value="InterPro"/>
</dbReference>
<dbReference type="Gene3D" id="2.40.50.140">
    <property type="entry name" value="Nucleic acid-binding proteins"/>
    <property type="match status" value="1"/>
</dbReference>
<dbReference type="AlphaFoldDB" id="A0A2T0PXW7"/>
<reference evidence="4 5" key="1">
    <citation type="submission" date="2018-03" db="EMBL/GenBank/DDBJ databases">
        <title>Genomic Encyclopedia of Archaeal and Bacterial Type Strains, Phase II (KMG-II): from individual species to whole genera.</title>
        <authorList>
            <person name="Goeker M."/>
        </authorList>
    </citation>
    <scope>NUCLEOTIDE SEQUENCE [LARGE SCALE GENOMIC DNA]</scope>
    <source>
        <strain evidence="4 5">DSM 45601</strain>
    </source>
</reference>
<name>A0A2T0PXW7_9ACTN</name>
<dbReference type="SUPFAM" id="SSF50249">
    <property type="entry name" value="Nucleic acid-binding proteins"/>
    <property type="match status" value="1"/>
</dbReference>
<dbReference type="RefSeq" id="WP_106251024.1">
    <property type="nucleotide sequence ID" value="NZ_PVZC01000008.1"/>
</dbReference>
<dbReference type="OrthoDB" id="9809878at2"/>
<comment type="caution">
    <text evidence="4">The sequence shown here is derived from an EMBL/GenBank/DDBJ whole genome shotgun (WGS) entry which is preliminary data.</text>
</comment>
<evidence type="ECO:0000256" key="3">
    <source>
        <dbReference type="SAM" id="MobiDB-lite"/>
    </source>
</evidence>
<keyword evidence="5" id="KW-1185">Reference proteome</keyword>
<evidence type="ECO:0000256" key="1">
    <source>
        <dbReference type="ARBA" id="ARBA00023125"/>
    </source>
</evidence>
<evidence type="ECO:0000313" key="5">
    <source>
        <dbReference type="Proteomes" id="UP000237846"/>
    </source>
</evidence>